<dbReference type="PATRIC" id="fig|229921.5.peg.3697"/>
<keyword evidence="1 6" id="KW-0963">Cytoplasm</keyword>
<dbReference type="CDD" id="cd10225">
    <property type="entry name" value="ASKHA_NBD_MreB-like"/>
    <property type="match status" value="1"/>
</dbReference>
<dbReference type="PANTHER" id="PTHR42749">
    <property type="entry name" value="CELL SHAPE-DETERMINING PROTEIN MREB"/>
    <property type="match status" value="1"/>
</dbReference>
<organism evidence="7 8">
    <name type="scientific">Levilinea saccharolytica</name>
    <dbReference type="NCBI Taxonomy" id="229921"/>
    <lineage>
        <taxon>Bacteria</taxon>
        <taxon>Bacillati</taxon>
        <taxon>Chloroflexota</taxon>
        <taxon>Anaerolineae</taxon>
        <taxon>Anaerolineales</taxon>
        <taxon>Anaerolineaceae</taxon>
        <taxon>Levilinea</taxon>
    </lineage>
</organism>
<comment type="similarity">
    <text evidence="5 6">Belongs to the FtsA/MreB family.</text>
</comment>
<reference evidence="7 8" key="1">
    <citation type="submission" date="2015-07" db="EMBL/GenBank/DDBJ databases">
        <title>Genome sequence of Levilinea saccharolytica DSM 16555.</title>
        <authorList>
            <person name="Hemp J."/>
            <person name="Ward L.M."/>
            <person name="Pace L.A."/>
            <person name="Fischer W.W."/>
        </authorList>
    </citation>
    <scope>NUCLEOTIDE SEQUENCE [LARGE SCALE GENOMIC DNA]</scope>
    <source>
        <strain evidence="7 8">KIBI-1</strain>
    </source>
</reference>
<comment type="subcellular location">
    <subcellularLocation>
        <location evidence="6">Cytoplasm</location>
    </subcellularLocation>
    <text evidence="6">Membrane-associated.</text>
</comment>
<feature type="binding site" evidence="6">
    <location>
        <begin position="157"/>
        <end position="159"/>
    </location>
    <ligand>
        <name>ATP</name>
        <dbReference type="ChEBI" id="CHEBI:30616"/>
    </ligand>
</feature>
<dbReference type="RefSeq" id="WP_062418306.1">
    <property type="nucleotide sequence ID" value="NZ_DF967974.1"/>
</dbReference>
<dbReference type="NCBIfam" id="TIGR00904">
    <property type="entry name" value="mreB"/>
    <property type="match status" value="1"/>
</dbReference>
<keyword evidence="4 6" id="KW-0133">Cell shape</keyword>
<dbReference type="InterPro" id="IPR004753">
    <property type="entry name" value="MreB"/>
</dbReference>
<dbReference type="GO" id="GO:0005737">
    <property type="term" value="C:cytoplasm"/>
    <property type="evidence" value="ECO:0007669"/>
    <property type="project" value="UniProtKB-SubCell"/>
</dbReference>
<dbReference type="OrthoDB" id="9768127at2"/>
<evidence type="ECO:0000256" key="6">
    <source>
        <dbReference type="HAMAP-Rule" id="MF_02207"/>
    </source>
</evidence>
<evidence type="ECO:0000256" key="3">
    <source>
        <dbReference type="ARBA" id="ARBA00022840"/>
    </source>
</evidence>
<dbReference type="AlphaFoldDB" id="A0A0P6XZB0"/>
<sequence>MPVFSREFGVDLGTLNAVVAEGNQILIQVPSVVAIIPEERKMVEWGQAAKDMMGRVPDNIQVLRPLQNGVIADYEVTEALLRVMLERVSGMTLFFRPRIMLTVPYGITSVETRAVHEAGLGAGSREVYLIQAPLAAALGVDLPISTPTGNMIICLGGGTAQAGVLAMNNIVTAETSRAGGLRMDEAIISYVRKKFGVIIGQPTAEQVKLRIGAAVPQEQVQSVEVQGQDQVTGLPRPISLTTDDVVDALQEPLAEVVNTARRVLEKTPPELISDIIDRGVALCGGGALMRGIDKYLTKALGIPAYLVDNPNTCTAEGAARAIGMREALRRSLVMV</sequence>
<gene>
    <name evidence="6" type="primary">mreB</name>
    <name evidence="7" type="ORF">ADN01_09325</name>
</gene>
<dbReference type="InterPro" id="IPR056546">
    <property type="entry name" value="MreB_MamK-like"/>
</dbReference>
<keyword evidence="8" id="KW-1185">Reference proteome</keyword>
<dbReference type="GO" id="GO:0005524">
    <property type="term" value="F:ATP binding"/>
    <property type="evidence" value="ECO:0007669"/>
    <property type="project" value="UniProtKB-KW"/>
</dbReference>
<name>A0A0P6XZB0_9CHLR</name>
<dbReference type="HAMAP" id="MF_02207">
    <property type="entry name" value="MreB"/>
    <property type="match status" value="1"/>
</dbReference>
<evidence type="ECO:0000256" key="4">
    <source>
        <dbReference type="ARBA" id="ARBA00022960"/>
    </source>
</evidence>
<feature type="binding site" evidence="6">
    <location>
        <begin position="285"/>
        <end position="288"/>
    </location>
    <ligand>
        <name>ATP</name>
        <dbReference type="ChEBI" id="CHEBI:30616"/>
    </ligand>
</feature>
<dbReference type="EMBL" id="LGCM01000035">
    <property type="protein sequence ID" value="KPL81783.1"/>
    <property type="molecule type" value="Genomic_DNA"/>
</dbReference>
<comment type="caution">
    <text evidence="7">The sequence shown here is derived from an EMBL/GenBank/DDBJ whole genome shotgun (WGS) entry which is preliminary data.</text>
</comment>
<dbReference type="GO" id="GO:0008360">
    <property type="term" value="P:regulation of cell shape"/>
    <property type="evidence" value="ECO:0007669"/>
    <property type="project" value="UniProtKB-UniRule"/>
</dbReference>
<dbReference type="PANTHER" id="PTHR42749:SF1">
    <property type="entry name" value="CELL SHAPE-DETERMINING PROTEIN MREB"/>
    <property type="match status" value="1"/>
</dbReference>
<evidence type="ECO:0000313" key="7">
    <source>
        <dbReference type="EMBL" id="KPL81783.1"/>
    </source>
</evidence>
<evidence type="ECO:0000256" key="2">
    <source>
        <dbReference type="ARBA" id="ARBA00022741"/>
    </source>
</evidence>
<dbReference type="Proteomes" id="UP000050501">
    <property type="component" value="Unassembled WGS sequence"/>
</dbReference>
<dbReference type="NCBIfam" id="NF010539">
    <property type="entry name" value="PRK13927.1"/>
    <property type="match status" value="1"/>
</dbReference>
<proteinExistence type="inferred from homology"/>
<feature type="binding site" evidence="6">
    <location>
        <begin position="205"/>
        <end position="208"/>
    </location>
    <ligand>
        <name>ATP</name>
        <dbReference type="ChEBI" id="CHEBI:30616"/>
    </ligand>
</feature>
<dbReference type="PRINTS" id="PR01652">
    <property type="entry name" value="SHAPEPROTEIN"/>
</dbReference>
<evidence type="ECO:0000256" key="1">
    <source>
        <dbReference type="ARBA" id="ARBA00022490"/>
    </source>
</evidence>
<keyword evidence="3 6" id="KW-0067">ATP-binding</keyword>
<evidence type="ECO:0000256" key="5">
    <source>
        <dbReference type="ARBA" id="ARBA00023458"/>
    </source>
</evidence>
<protein>
    <recommendedName>
        <fullName evidence="6">Cell shape-determining protein MreB</fullName>
    </recommendedName>
</protein>
<dbReference type="STRING" id="229921.ADN01_09325"/>
<dbReference type="GO" id="GO:0000902">
    <property type="term" value="P:cell morphogenesis"/>
    <property type="evidence" value="ECO:0007669"/>
    <property type="project" value="InterPro"/>
</dbReference>
<accession>A0A0P6XZB0</accession>
<dbReference type="SUPFAM" id="SSF53067">
    <property type="entry name" value="Actin-like ATPase domain"/>
    <property type="match status" value="2"/>
</dbReference>
<dbReference type="Pfam" id="PF06723">
    <property type="entry name" value="MreB_Mbl"/>
    <property type="match status" value="1"/>
</dbReference>
<comment type="caution">
    <text evidence="6">Lacks conserved residue(s) required for the propagation of feature annotation.</text>
</comment>
<keyword evidence="2 6" id="KW-0547">Nucleotide-binding</keyword>
<comment type="function">
    <text evidence="6">Forms membrane-associated dynamic filaments that are essential for cell shape determination. Acts by regulating cell wall synthesis and cell elongation, and thus cell shape. A feedback loop between cell geometry and MreB localization may maintain elongated cell shape by targeting cell wall growth to regions of negative cell wall curvature.</text>
</comment>
<comment type="subunit">
    <text evidence="6">Forms polymers.</text>
</comment>
<evidence type="ECO:0000313" key="8">
    <source>
        <dbReference type="Proteomes" id="UP000050501"/>
    </source>
</evidence>
<dbReference type="Gene3D" id="3.30.420.40">
    <property type="match status" value="3"/>
</dbReference>
<dbReference type="InterPro" id="IPR043129">
    <property type="entry name" value="ATPase_NBD"/>
</dbReference>